<proteinExistence type="predicted"/>
<organism evidence="1 2">
    <name type="scientific">Streptomyces halstedii</name>
    <dbReference type="NCBI Taxonomy" id="1944"/>
    <lineage>
        <taxon>Bacteria</taxon>
        <taxon>Bacillati</taxon>
        <taxon>Actinomycetota</taxon>
        <taxon>Actinomycetes</taxon>
        <taxon>Kitasatosporales</taxon>
        <taxon>Streptomycetaceae</taxon>
        <taxon>Streptomyces</taxon>
    </lineage>
</organism>
<reference evidence="1 2" key="1">
    <citation type="submission" date="2021-07" db="EMBL/GenBank/DDBJ databases">
        <title>Sequencing Streptomyces halstedii LGO-A4 genome an citrus endophytic actinomycete.</title>
        <authorList>
            <person name="Samborskyy M."/>
            <person name="Scott N."/>
            <person name="Deglau R."/>
            <person name="Dickens S."/>
            <person name="Oliveira L.G."/>
        </authorList>
    </citation>
    <scope>NUCLEOTIDE SEQUENCE [LARGE SCALE GENOMIC DNA]</scope>
    <source>
        <strain evidence="1 2">LGO-A4</strain>
    </source>
</reference>
<gene>
    <name evidence="1" type="ORF">STHAL_18195</name>
</gene>
<dbReference type="Pfam" id="PF25310">
    <property type="entry name" value="VG15"/>
    <property type="match status" value="1"/>
</dbReference>
<evidence type="ECO:0000313" key="2">
    <source>
        <dbReference type="Proteomes" id="UP000735541"/>
    </source>
</evidence>
<protein>
    <recommendedName>
        <fullName evidence="3">Capsid maturation protease</fullName>
    </recommendedName>
</protein>
<dbReference type="EMBL" id="JAHUVW010000001">
    <property type="protein sequence ID" value="MBV7671383.1"/>
    <property type="molecule type" value="Genomic_DNA"/>
</dbReference>
<sequence>MPGVLAQAHALSRIRLAVAAARAAQGAWRGVDRDSLANSWTGALGPVIAAVAGAQLAAAQGTDPWLLRLLGRDPDQAESDRLDPFSLAGITGDGTPLVQALQVPMWTTLRLVSQGLPIAHAMARGQALLNLMVRTAVADAGRAADQVAMVARPAVTSYIRVVESGACSRCIILAGREYGTSTGFARHPRCHCGMEPVTAEHRPEAQDPQKVYDGMSDKQRRAAFGEAAVKAISEGADIGMVVNARRGMTTAVAFGRTVQATTESTTKRGLARKASRGRGPRLMPEEIFRQADDREHAVRLLRRYGYLF</sequence>
<dbReference type="Proteomes" id="UP000735541">
    <property type="component" value="Unassembled WGS sequence"/>
</dbReference>
<comment type="caution">
    <text evidence="1">The sequence shown here is derived from an EMBL/GenBank/DDBJ whole genome shotgun (WGS) entry which is preliminary data.</text>
</comment>
<evidence type="ECO:0000313" key="1">
    <source>
        <dbReference type="EMBL" id="MBV7671383.1"/>
    </source>
</evidence>
<evidence type="ECO:0008006" key="3">
    <source>
        <dbReference type="Google" id="ProtNLM"/>
    </source>
</evidence>
<accession>A0ABS6TSY0</accession>
<dbReference type="RefSeq" id="WP_228869973.1">
    <property type="nucleotide sequence ID" value="NZ_JAHUVW010000001.1"/>
</dbReference>
<dbReference type="InterPro" id="IPR057369">
    <property type="entry name" value="VG15"/>
</dbReference>
<keyword evidence="2" id="KW-1185">Reference proteome</keyword>
<name>A0ABS6TSY0_STRHA</name>